<dbReference type="Proteomes" id="UP000230233">
    <property type="component" value="Unassembled WGS sequence"/>
</dbReference>
<dbReference type="EMBL" id="PDUG01000015">
    <property type="protein sequence ID" value="PIC13165.1"/>
    <property type="molecule type" value="Genomic_DNA"/>
</dbReference>
<gene>
    <name evidence="1" type="ORF">B9Z55_028013</name>
</gene>
<evidence type="ECO:0000313" key="2">
    <source>
        <dbReference type="Proteomes" id="UP000230233"/>
    </source>
</evidence>
<protein>
    <submittedName>
        <fullName evidence="1">Uncharacterized protein</fullName>
    </submittedName>
</protein>
<keyword evidence="2" id="KW-1185">Reference proteome</keyword>
<evidence type="ECO:0000313" key="1">
    <source>
        <dbReference type="EMBL" id="PIC13165.1"/>
    </source>
</evidence>
<dbReference type="OrthoDB" id="10515193at2759"/>
<dbReference type="AlphaFoldDB" id="A0A2G5SDK5"/>
<sequence length="157" mass="18060">MFQDTHLEFNNKVTLEKGIQALEDLGHKDLDRTKEEIGCTKSQIDEIMEEMSESKDGTTMDTHGYRKGFASTHGTQIVISQEGESQENILPRTGLRWKLHKTHLSENGFQLTSIHLIQNGKDMMLGCWSLIPEHRPTFHEERGEFWKATPSKDHSRP</sequence>
<accession>A0A2G5SDK5</accession>
<comment type="caution">
    <text evidence="1">The sequence shown here is derived from an EMBL/GenBank/DDBJ whole genome shotgun (WGS) entry which is preliminary data.</text>
</comment>
<reference evidence="2" key="1">
    <citation type="submission" date="2017-10" db="EMBL/GenBank/DDBJ databases">
        <title>Rapid genome shrinkage in a self-fertile nematode reveals novel sperm competition proteins.</title>
        <authorList>
            <person name="Yin D."/>
            <person name="Schwarz E.M."/>
            <person name="Thomas C.G."/>
            <person name="Felde R.L."/>
            <person name="Korf I.F."/>
            <person name="Cutter A.D."/>
            <person name="Schartner C.M."/>
            <person name="Ralston E.J."/>
            <person name="Meyer B.J."/>
            <person name="Haag E.S."/>
        </authorList>
    </citation>
    <scope>NUCLEOTIDE SEQUENCE [LARGE SCALE GENOMIC DNA]</scope>
    <source>
        <strain evidence="2">JU1422</strain>
    </source>
</reference>
<organism evidence="1 2">
    <name type="scientific">Caenorhabditis nigoni</name>
    <dbReference type="NCBI Taxonomy" id="1611254"/>
    <lineage>
        <taxon>Eukaryota</taxon>
        <taxon>Metazoa</taxon>
        <taxon>Ecdysozoa</taxon>
        <taxon>Nematoda</taxon>
        <taxon>Chromadorea</taxon>
        <taxon>Rhabditida</taxon>
        <taxon>Rhabditina</taxon>
        <taxon>Rhabditomorpha</taxon>
        <taxon>Rhabditoidea</taxon>
        <taxon>Rhabditidae</taxon>
        <taxon>Peloderinae</taxon>
        <taxon>Caenorhabditis</taxon>
    </lineage>
</organism>
<name>A0A2G5SDK5_9PELO</name>
<proteinExistence type="predicted"/>